<proteinExistence type="predicted"/>
<organism evidence="4 5">
    <name type="scientific">Micromonospora pallida</name>
    <dbReference type="NCBI Taxonomy" id="145854"/>
    <lineage>
        <taxon>Bacteria</taxon>
        <taxon>Bacillati</taxon>
        <taxon>Actinomycetota</taxon>
        <taxon>Actinomycetes</taxon>
        <taxon>Micromonosporales</taxon>
        <taxon>Micromonosporaceae</taxon>
        <taxon>Micromonospora</taxon>
    </lineage>
</organism>
<dbReference type="STRING" id="145854.GA0074692_4139"/>
<reference evidence="5" key="1">
    <citation type="submission" date="2016-06" db="EMBL/GenBank/DDBJ databases">
        <authorList>
            <person name="Varghese N."/>
            <person name="Submissions Spin"/>
        </authorList>
    </citation>
    <scope>NUCLEOTIDE SEQUENCE [LARGE SCALE GENOMIC DNA]</scope>
    <source>
        <strain evidence="5">DSM 43817</strain>
    </source>
</reference>
<dbReference type="Pfam" id="PF00583">
    <property type="entry name" value="Acetyltransf_1"/>
    <property type="match status" value="1"/>
</dbReference>
<dbReference type="InterPro" id="IPR050769">
    <property type="entry name" value="NAT_camello-type"/>
</dbReference>
<dbReference type="PANTHER" id="PTHR13947:SF37">
    <property type="entry name" value="LD18367P"/>
    <property type="match status" value="1"/>
</dbReference>
<accession>A0A1C6T1K9</accession>
<protein>
    <submittedName>
        <fullName evidence="4">Acetyltransferase (GNAT) family protein</fullName>
    </submittedName>
</protein>
<keyword evidence="1 4" id="KW-0808">Transferase</keyword>
<dbReference type="SUPFAM" id="SSF55729">
    <property type="entry name" value="Acyl-CoA N-acyltransferases (Nat)"/>
    <property type="match status" value="1"/>
</dbReference>
<dbReference type="OrthoDB" id="9803233at2"/>
<evidence type="ECO:0000256" key="1">
    <source>
        <dbReference type="ARBA" id="ARBA00022679"/>
    </source>
</evidence>
<gene>
    <name evidence="4" type="ORF">GA0074692_4139</name>
</gene>
<dbReference type="CDD" id="cd04301">
    <property type="entry name" value="NAT_SF"/>
    <property type="match status" value="1"/>
</dbReference>
<evidence type="ECO:0000256" key="2">
    <source>
        <dbReference type="SAM" id="MobiDB-lite"/>
    </source>
</evidence>
<evidence type="ECO:0000313" key="4">
    <source>
        <dbReference type="EMBL" id="SCL35621.1"/>
    </source>
</evidence>
<dbReference type="EMBL" id="FMHW01000002">
    <property type="protein sequence ID" value="SCL35621.1"/>
    <property type="molecule type" value="Genomic_DNA"/>
</dbReference>
<feature type="compositionally biased region" description="Pro residues" evidence="2">
    <location>
        <begin position="63"/>
        <end position="84"/>
    </location>
</feature>
<dbReference type="InterPro" id="IPR000182">
    <property type="entry name" value="GNAT_dom"/>
</dbReference>
<evidence type="ECO:0000259" key="3">
    <source>
        <dbReference type="PROSITE" id="PS51186"/>
    </source>
</evidence>
<keyword evidence="5" id="KW-1185">Reference proteome</keyword>
<dbReference type="PROSITE" id="PS51186">
    <property type="entry name" value="GNAT"/>
    <property type="match status" value="1"/>
</dbReference>
<feature type="region of interest" description="Disordered" evidence="2">
    <location>
        <begin position="61"/>
        <end position="103"/>
    </location>
</feature>
<sequence length="203" mass="21134">MDVRQLNPGVDGTVAGDLLRVQRAAYAVEAALIGDDRIPTLWESLDELRAAPLRWLGAFTPSGEPPVPAGGEPPVPAGGEPPVPAGTDSRVGPPDTVPARPYEPAGRLVGAVAWTEDATTLDIDRLVVDPAAHRRGVGRALVGALLTRAGDRTVLVATGRANRPARALYESFGFTALGDAEPVPGLWITRYALPGRAAATRSA</sequence>
<dbReference type="Gene3D" id="3.40.630.30">
    <property type="match status" value="1"/>
</dbReference>
<evidence type="ECO:0000313" key="5">
    <source>
        <dbReference type="Proteomes" id="UP000198959"/>
    </source>
</evidence>
<dbReference type="PANTHER" id="PTHR13947">
    <property type="entry name" value="GNAT FAMILY N-ACETYLTRANSFERASE"/>
    <property type="match status" value="1"/>
</dbReference>
<dbReference type="AlphaFoldDB" id="A0A1C6T1K9"/>
<name>A0A1C6T1K9_9ACTN</name>
<dbReference type="InterPro" id="IPR016181">
    <property type="entry name" value="Acyl_CoA_acyltransferase"/>
</dbReference>
<dbReference type="GO" id="GO:0008080">
    <property type="term" value="F:N-acetyltransferase activity"/>
    <property type="evidence" value="ECO:0007669"/>
    <property type="project" value="InterPro"/>
</dbReference>
<dbReference type="RefSeq" id="WP_091646774.1">
    <property type="nucleotide sequence ID" value="NZ_FMHW01000002.1"/>
</dbReference>
<feature type="domain" description="N-acetyltransferase" evidence="3">
    <location>
        <begin position="106"/>
        <end position="194"/>
    </location>
</feature>
<dbReference type="Proteomes" id="UP000198959">
    <property type="component" value="Unassembled WGS sequence"/>
</dbReference>